<sequence>MSSNRPPRGDSASATSQVPLQRYLDDDEDGHNHNTNNYHRDPPPEYSPSDPTQPFPAAADSDAYPTLLPTHGPGYPLQPFSADATTTYYLDPRLDNDPTFLEQHIHSLAVQPPRPFVRIRGVHYETKNAASDKKNSRDEVVDFDVQIELTPLLYEDMALRRGWQHLEAVRNFDKVRRGTVFPTRAPGYGGSGTPEDGTPRVDQWCQRYCASPARLKAFTLERRLVGWDFAQVGAKLDGLVRSTSYRGHLAITFPTLDSRVQIYNDCRANRWRLTRWVELVFYFSLLWIFSWPWLAFTTKWFETVYVEWPMGQPDSAGNMRYACLSEEQWYRLWHRPVQRAILSRKQGTLQQADLNDAYDAPGAEDFIRGVQAGLEVVQRTTGWGADTDTGVSG</sequence>
<dbReference type="AlphaFoldDB" id="A0A0P7BFB1"/>
<dbReference type="PANTHER" id="PTHR37848">
    <property type="entry name" value="EXPRESSED PROTEIN"/>
    <property type="match status" value="1"/>
</dbReference>
<reference evidence="2 3" key="1">
    <citation type="submission" date="2015-09" db="EMBL/GenBank/DDBJ databases">
        <title>Draft genome of a European isolate of the apple canker pathogen Neonectria ditissima.</title>
        <authorList>
            <person name="Gomez-Cortecero A."/>
            <person name="Harrison R.J."/>
            <person name="Armitage A.D."/>
        </authorList>
    </citation>
    <scope>NUCLEOTIDE SEQUENCE [LARGE SCALE GENOMIC DNA]</scope>
    <source>
        <strain evidence="2 3">R09/05</strain>
    </source>
</reference>
<dbReference type="EMBL" id="LKCW01000022">
    <property type="protein sequence ID" value="KPM44157.1"/>
    <property type="molecule type" value="Genomic_DNA"/>
</dbReference>
<accession>A0A0P7BFB1</accession>
<evidence type="ECO:0000256" key="1">
    <source>
        <dbReference type="SAM" id="MobiDB-lite"/>
    </source>
</evidence>
<name>A0A0P7BFB1_9HYPO</name>
<protein>
    <submittedName>
        <fullName evidence="2">Uncharacterized protein</fullName>
    </submittedName>
</protein>
<evidence type="ECO:0000313" key="2">
    <source>
        <dbReference type="EMBL" id="KPM44157.1"/>
    </source>
</evidence>
<feature type="region of interest" description="Disordered" evidence="1">
    <location>
        <begin position="1"/>
        <end position="78"/>
    </location>
</feature>
<keyword evidence="3" id="KW-1185">Reference proteome</keyword>
<gene>
    <name evidence="2" type="ORF">AK830_g2363</name>
</gene>
<proteinExistence type="predicted"/>
<dbReference type="Proteomes" id="UP000050424">
    <property type="component" value="Unassembled WGS sequence"/>
</dbReference>
<organism evidence="2 3">
    <name type="scientific">Neonectria ditissima</name>
    <dbReference type="NCBI Taxonomy" id="78410"/>
    <lineage>
        <taxon>Eukaryota</taxon>
        <taxon>Fungi</taxon>
        <taxon>Dikarya</taxon>
        <taxon>Ascomycota</taxon>
        <taxon>Pezizomycotina</taxon>
        <taxon>Sordariomycetes</taxon>
        <taxon>Hypocreomycetidae</taxon>
        <taxon>Hypocreales</taxon>
        <taxon>Nectriaceae</taxon>
        <taxon>Neonectria</taxon>
    </lineage>
</organism>
<dbReference type="OrthoDB" id="203796at2759"/>
<evidence type="ECO:0000313" key="3">
    <source>
        <dbReference type="Proteomes" id="UP000050424"/>
    </source>
</evidence>
<comment type="caution">
    <text evidence="2">The sequence shown here is derived from an EMBL/GenBank/DDBJ whole genome shotgun (WGS) entry which is preliminary data.</text>
</comment>
<dbReference type="PANTHER" id="PTHR37848:SF1">
    <property type="entry name" value="SUN DOMAIN-CONTAINING PROTEIN"/>
    <property type="match status" value="1"/>
</dbReference>